<dbReference type="OrthoDB" id="5816510at2"/>
<dbReference type="EMBL" id="PYMC01000011">
    <property type="protein sequence ID" value="PSW03996.1"/>
    <property type="molecule type" value="Genomic_DNA"/>
</dbReference>
<gene>
    <name evidence="2" type="ORF">C9I89_15060</name>
</gene>
<organism evidence="2 3">
    <name type="scientific">Photobacterium lipolyticum</name>
    <dbReference type="NCBI Taxonomy" id="266810"/>
    <lineage>
        <taxon>Bacteria</taxon>
        <taxon>Pseudomonadati</taxon>
        <taxon>Pseudomonadota</taxon>
        <taxon>Gammaproteobacteria</taxon>
        <taxon>Vibrionales</taxon>
        <taxon>Vibrionaceae</taxon>
        <taxon>Photobacterium</taxon>
    </lineage>
</organism>
<name>A0A2T3MVT3_9GAMM</name>
<keyword evidence="3" id="KW-1185">Reference proteome</keyword>
<evidence type="ECO:0000313" key="2">
    <source>
        <dbReference type="EMBL" id="PSW03996.1"/>
    </source>
</evidence>
<comment type="caution">
    <text evidence="2">The sequence shown here is derived from an EMBL/GenBank/DDBJ whole genome shotgun (WGS) entry which is preliminary data.</text>
</comment>
<accession>A0A2T3MVT3</accession>
<feature type="transmembrane region" description="Helical" evidence="1">
    <location>
        <begin position="20"/>
        <end position="39"/>
    </location>
</feature>
<evidence type="ECO:0008006" key="4">
    <source>
        <dbReference type="Google" id="ProtNLM"/>
    </source>
</evidence>
<protein>
    <recommendedName>
        <fullName evidence="4">FeoB-associated Cys-rich membrane protein</fullName>
    </recommendedName>
</protein>
<keyword evidence="1" id="KW-1133">Transmembrane helix</keyword>
<evidence type="ECO:0000256" key="1">
    <source>
        <dbReference type="SAM" id="Phobius"/>
    </source>
</evidence>
<keyword evidence="1" id="KW-0812">Transmembrane</keyword>
<dbReference type="Proteomes" id="UP000240904">
    <property type="component" value="Unassembled WGS sequence"/>
</dbReference>
<proteinExistence type="predicted"/>
<reference evidence="2 3" key="1">
    <citation type="submission" date="2018-03" db="EMBL/GenBank/DDBJ databases">
        <title>Whole genome sequencing of Histamine producing bacteria.</title>
        <authorList>
            <person name="Butler K."/>
        </authorList>
    </citation>
    <scope>NUCLEOTIDE SEQUENCE [LARGE SCALE GENOMIC DNA]</scope>
    <source>
        <strain evidence="2 3">DSM 16190</strain>
    </source>
</reference>
<dbReference type="RefSeq" id="WP_107284167.1">
    <property type="nucleotide sequence ID" value="NZ_PYMC01000011.1"/>
</dbReference>
<dbReference type="AlphaFoldDB" id="A0A2T3MVT3"/>
<evidence type="ECO:0000313" key="3">
    <source>
        <dbReference type="Proteomes" id="UP000240904"/>
    </source>
</evidence>
<sequence>MANTDSTLAVLPYLTATTSWEDIAVAGPVIIAALVYLYIKWWKNKGRCDGCNRCGKAMRQPRCQQMGTISVISLPSDDKTATNKSTNQSSG</sequence>
<keyword evidence="1" id="KW-0472">Membrane</keyword>